<dbReference type="Pfam" id="PF19402">
    <property type="entry name" value="RamS"/>
    <property type="match status" value="1"/>
</dbReference>
<evidence type="ECO:0000313" key="1">
    <source>
        <dbReference type="EMBL" id="GAA2716033.1"/>
    </source>
</evidence>
<protein>
    <recommendedName>
        <fullName evidence="3">SapB/AmfS family lantipeptide</fullName>
    </recommendedName>
</protein>
<evidence type="ECO:0008006" key="3">
    <source>
        <dbReference type="Google" id="ProtNLM"/>
    </source>
</evidence>
<name>A0ABN3TRB5_9ACTN</name>
<dbReference type="Proteomes" id="UP001500886">
    <property type="component" value="Unassembled WGS sequence"/>
</dbReference>
<keyword evidence="2" id="KW-1185">Reference proteome</keyword>
<dbReference type="NCBIfam" id="NF033212">
    <property type="entry name" value="SapB_AmfS_lanti"/>
    <property type="match status" value="1"/>
</dbReference>
<dbReference type="InterPro" id="IPR045825">
    <property type="entry name" value="RamS"/>
</dbReference>
<organism evidence="1 2">
    <name type="scientific">Streptomyces luteosporeus</name>
    <dbReference type="NCBI Taxonomy" id="173856"/>
    <lineage>
        <taxon>Bacteria</taxon>
        <taxon>Bacillati</taxon>
        <taxon>Actinomycetota</taxon>
        <taxon>Actinomycetes</taxon>
        <taxon>Kitasatosporales</taxon>
        <taxon>Streptomycetaceae</taxon>
        <taxon>Streptomyces</taxon>
    </lineage>
</organism>
<evidence type="ECO:0000313" key="2">
    <source>
        <dbReference type="Proteomes" id="UP001500886"/>
    </source>
</evidence>
<sequence length="41" mass="4291">MVLLDLQVMGVEDGEEARLELGRSIGDGTSDVSLLLCLGGE</sequence>
<accession>A0ABN3TRB5</accession>
<proteinExistence type="predicted"/>
<dbReference type="EMBL" id="BAAASL010000008">
    <property type="protein sequence ID" value="GAA2716033.1"/>
    <property type="molecule type" value="Genomic_DNA"/>
</dbReference>
<comment type="caution">
    <text evidence="1">The sequence shown here is derived from an EMBL/GenBank/DDBJ whole genome shotgun (WGS) entry which is preliminary data.</text>
</comment>
<gene>
    <name evidence="1" type="ORF">GCM10010315_26300</name>
</gene>
<reference evidence="1 2" key="1">
    <citation type="journal article" date="2019" name="Int. J. Syst. Evol. Microbiol.">
        <title>The Global Catalogue of Microorganisms (GCM) 10K type strain sequencing project: providing services to taxonomists for standard genome sequencing and annotation.</title>
        <authorList>
            <consortium name="The Broad Institute Genomics Platform"/>
            <consortium name="The Broad Institute Genome Sequencing Center for Infectious Disease"/>
            <person name="Wu L."/>
            <person name="Ma J."/>
        </authorList>
    </citation>
    <scope>NUCLEOTIDE SEQUENCE [LARGE SCALE GENOMIC DNA]</scope>
    <source>
        <strain evidence="1 2">JCM 4542</strain>
    </source>
</reference>